<protein>
    <submittedName>
        <fullName evidence="1">Uncharacterized protein</fullName>
    </submittedName>
</protein>
<name>A0A0E9PAU7_ANGAN</name>
<evidence type="ECO:0000313" key="1">
    <source>
        <dbReference type="EMBL" id="JAH01639.1"/>
    </source>
</evidence>
<dbReference type="AlphaFoldDB" id="A0A0E9PAU7"/>
<reference evidence="1" key="2">
    <citation type="journal article" date="2015" name="Fish Shellfish Immunol.">
        <title>Early steps in the European eel (Anguilla anguilla)-Vibrio vulnificus interaction in the gills: Role of the RtxA13 toxin.</title>
        <authorList>
            <person name="Callol A."/>
            <person name="Pajuelo D."/>
            <person name="Ebbesson L."/>
            <person name="Teles M."/>
            <person name="MacKenzie S."/>
            <person name="Amaro C."/>
        </authorList>
    </citation>
    <scope>NUCLEOTIDE SEQUENCE</scope>
</reference>
<reference evidence="1" key="1">
    <citation type="submission" date="2014-11" db="EMBL/GenBank/DDBJ databases">
        <authorList>
            <person name="Amaro Gonzalez C."/>
        </authorList>
    </citation>
    <scope>NUCLEOTIDE SEQUENCE</scope>
</reference>
<sequence length="39" mass="4395">MQHFQHRAFNTWKGSSTSAILLSSWHAAWGQSSSTLSIF</sequence>
<proteinExistence type="predicted"/>
<organism evidence="1">
    <name type="scientific">Anguilla anguilla</name>
    <name type="common">European freshwater eel</name>
    <name type="synonym">Muraena anguilla</name>
    <dbReference type="NCBI Taxonomy" id="7936"/>
    <lineage>
        <taxon>Eukaryota</taxon>
        <taxon>Metazoa</taxon>
        <taxon>Chordata</taxon>
        <taxon>Craniata</taxon>
        <taxon>Vertebrata</taxon>
        <taxon>Euteleostomi</taxon>
        <taxon>Actinopterygii</taxon>
        <taxon>Neopterygii</taxon>
        <taxon>Teleostei</taxon>
        <taxon>Anguilliformes</taxon>
        <taxon>Anguillidae</taxon>
        <taxon>Anguilla</taxon>
    </lineage>
</organism>
<dbReference type="EMBL" id="GBXM01106938">
    <property type="protein sequence ID" value="JAH01639.1"/>
    <property type="molecule type" value="Transcribed_RNA"/>
</dbReference>
<accession>A0A0E9PAU7</accession>